<evidence type="ECO:0000256" key="1">
    <source>
        <dbReference type="ARBA" id="ARBA00022714"/>
    </source>
</evidence>
<protein>
    <submittedName>
        <fullName evidence="8">Rieske 2Fe-2S domain-containing protein</fullName>
    </submittedName>
</protein>
<dbReference type="GO" id="GO:0046872">
    <property type="term" value="F:metal ion binding"/>
    <property type="evidence" value="ECO:0007669"/>
    <property type="project" value="UniProtKB-KW"/>
</dbReference>
<dbReference type="AlphaFoldDB" id="A0AA41QL83"/>
<gene>
    <name evidence="8" type="ORF">ML536_01810</name>
</gene>
<feature type="signal peptide" evidence="6">
    <location>
        <begin position="1"/>
        <end position="25"/>
    </location>
</feature>
<dbReference type="EMBL" id="JALAZD010000001">
    <property type="protein sequence ID" value="MCI0125556.1"/>
    <property type="molecule type" value="Genomic_DNA"/>
</dbReference>
<dbReference type="SUPFAM" id="SSF50022">
    <property type="entry name" value="ISP domain"/>
    <property type="match status" value="1"/>
</dbReference>
<evidence type="ECO:0000256" key="3">
    <source>
        <dbReference type="ARBA" id="ARBA00023004"/>
    </source>
</evidence>
<keyword evidence="3" id="KW-0408">Iron</keyword>
<keyword evidence="5" id="KW-1015">Disulfide bond</keyword>
<keyword evidence="1" id="KW-0001">2Fe-2S</keyword>
<reference evidence="8" key="1">
    <citation type="submission" date="2022-03" db="EMBL/GenBank/DDBJ databases">
        <title>The complete genome sequence of a Methyloterrigena soli.</title>
        <authorList>
            <person name="Zi Z."/>
        </authorList>
    </citation>
    <scope>NUCLEOTIDE SEQUENCE</scope>
    <source>
        <strain evidence="8">M48</strain>
    </source>
</reference>
<organism evidence="8 9">
    <name type="scientific">Paradevosia shaoguanensis</name>
    <dbReference type="NCBI Taxonomy" id="1335043"/>
    <lineage>
        <taxon>Bacteria</taxon>
        <taxon>Pseudomonadati</taxon>
        <taxon>Pseudomonadota</taxon>
        <taxon>Alphaproteobacteria</taxon>
        <taxon>Hyphomicrobiales</taxon>
        <taxon>Devosiaceae</taxon>
        <taxon>Paradevosia</taxon>
    </lineage>
</organism>
<evidence type="ECO:0000313" key="8">
    <source>
        <dbReference type="EMBL" id="MCI0125556.1"/>
    </source>
</evidence>
<evidence type="ECO:0000256" key="4">
    <source>
        <dbReference type="ARBA" id="ARBA00023014"/>
    </source>
</evidence>
<comment type="caution">
    <text evidence="8">The sequence shown here is derived from an EMBL/GenBank/DDBJ whole genome shotgun (WGS) entry which is preliminary data.</text>
</comment>
<keyword evidence="9" id="KW-1185">Reference proteome</keyword>
<dbReference type="InterPro" id="IPR017941">
    <property type="entry name" value="Rieske_2Fe-2S"/>
</dbReference>
<dbReference type="InterPro" id="IPR036922">
    <property type="entry name" value="Rieske_2Fe-2S_sf"/>
</dbReference>
<feature type="domain" description="Rieske" evidence="7">
    <location>
        <begin position="111"/>
        <end position="169"/>
    </location>
</feature>
<dbReference type="GO" id="GO:0051537">
    <property type="term" value="F:2 iron, 2 sulfur cluster binding"/>
    <property type="evidence" value="ECO:0007669"/>
    <property type="project" value="UniProtKB-KW"/>
</dbReference>
<evidence type="ECO:0000256" key="5">
    <source>
        <dbReference type="ARBA" id="ARBA00023157"/>
    </source>
</evidence>
<sequence length="182" mass="18551">MSRRVVLAGLAGSVALGIATRGALAQDAKSMPPQVGDLLVRASGDNTAPLTPADIEVGAAPIQAWPADPATGAARDGSFFNLLLVTRWDPAEMGPAAQALAAEGVLANTLICPHAACEVTDWNTETRIAQCPCHFSAFDLRNGGALVNGPATRKLPSLGLTLAEGKVAIASGWDSRVGGDAE</sequence>
<dbReference type="Proteomes" id="UP001156140">
    <property type="component" value="Unassembled WGS sequence"/>
</dbReference>
<keyword evidence="4" id="KW-0411">Iron-sulfur</keyword>
<evidence type="ECO:0000256" key="2">
    <source>
        <dbReference type="ARBA" id="ARBA00022723"/>
    </source>
</evidence>
<keyword evidence="6" id="KW-0732">Signal</keyword>
<evidence type="ECO:0000313" key="9">
    <source>
        <dbReference type="Proteomes" id="UP001156140"/>
    </source>
</evidence>
<dbReference type="InterPro" id="IPR014349">
    <property type="entry name" value="Rieske_Fe-S_prot"/>
</dbReference>
<accession>A0AA41QL83</accession>
<name>A0AA41QL83_9HYPH</name>
<dbReference type="Gene3D" id="2.102.10.10">
    <property type="entry name" value="Rieske [2Fe-2S] iron-sulphur domain"/>
    <property type="match status" value="1"/>
</dbReference>
<keyword evidence="2" id="KW-0479">Metal-binding</keyword>
<evidence type="ECO:0000259" key="7">
    <source>
        <dbReference type="PROSITE" id="PS51296"/>
    </source>
</evidence>
<dbReference type="PROSITE" id="PS51296">
    <property type="entry name" value="RIESKE"/>
    <property type="match status" value="1"/>
</dbReference>
<dbReference type="RefSeq" id="WP_182398375.1">
    <property type="nucleotide sequence ID" value="NZ_CP068983.1"/>
</dbReference>
<proteinExistence type="predicted"/>
<evidence type="ECO:0000256" key="6">
    <source>
        <dbReference type="SAM" id="SignalP"/>
    </source>
</evidence>
<feature type="chain" id="PRO_5041365702" evidence="6">
    <location>
        <begin position="26"/>
        <end position="182"/>
    </location>
</feature>
<dbReference type="PANTHER" id="PTHR10134">
    <property type="entry name" value="CYTOCHROME B-C1 COMPLEX SUBUNIT RIESKE, MITOCHONDRIAL"/>
    <property type="match status" value="1"/>
</dbReference>
<dbReference type="Pfam" id="PF00355">
    <property type="entry name" value="Rieske"/>
    <property type="match status" value="1"/>
</dbReference>